<feature type="region of interest" description="Disordered" evidence="1">
    <location>
        <begin position="1"/>
        <end position="42"/>
    </location>
</feature>
<evidence type="ECO:0000313" key="3">
    <source>
        <dbReference type="EMBL" id="GAX56762.1"/>
    </source>
</evidence>
<feature type="compositionally biased region" description="Low complexity" evidence="1">
    <location>
        <begin position="27"/>
        <end position="40"/>
    </location>
</feature>
<dbReference type="Pfam" id="PF13699">
    <property type="entry name" value="eCIS_core"/>
    <property type="match status" value="1"/>
</dbReference>
<accession>A0A250VRW8</accession>
<comment type="caution">
    <text evidence="3">The sequence shown here is derived from an EMBL/GenBank/DDBJ whole genome shotgun (WGS) entry which is preliminary data.</text>
</comment>
<dbReference type="Proteomes" id="UP000217446">
    <property type="component" value="Unassembled WGS sequence"/>
</dbReference>
<evidence type="ECO:0000259" key="2">
    <source>
        <dbReference type="Pfam" id="PF13699"/>
    </source>
</evidence>
<name>A0A250VRW8_STROL</name>
<feature type="domain" description="eCIS core" evidence="2">
    <location>
        <begin position="98"/>
        <end position="169"/>
    </location>
</feature>
<gene>
    <name evidence="3" type="ORF">SO3561_08330</name>
</gene>
<evidence type="ECO:0000313" key="4">
    <source>
        <dbReference type="Proteomes" id="UP000217446"/>
    </source>
</evidence>
<evidence type="ECO:0000256" key="1">
    <source>
        <dbReference type="SAM" id="MobiDB-lite"/>
    </source>
</evidence>
<proteinExistence type="predicted"/>
<organism evidence="3 4">
    <name type="scientific">Streptomyces olivochromogenes</name>
    <dbReference type="NCBI Taxonomy" id="1963"/>
    <lineage>
        <taxon>Bacteria</taxon>
        <taxon>Bacillati</taxon>
        <taxon>Actinomycetota</taxon>
        <taxon>Actinomycetes</taxon>
        <taxon>Kitasatosporales</taxon>
        <taxon>Streptomycetaceae</taxon>
        <taxon>Streptomyces</taxon>
    </lineage>
</organism>
<sequence>MQERQTDQQQARKGGPADRAAARRTDGAAGVGPVPGPALLPGGGFSPSAVTALQRTAGNAAVAGLLAREAHEHGPACGHSAPVQRSAVHDVLRSTGSPLETGVRTEMEARLGADFSDVRLHTDTVAQRSAAEIGAHAYTSGSHVVIGPGGADKHTLAHELTHVVQQRQGPVAGTDHGNGLHMSDPGDSFEQAAEANAKRVMSGPVPLENGPASAGAVEAAPVQRAALPIQRARMASGKIAFTNVANKYPQYFGKAQRVLQLLSEHELIQEYLRGRPCDIVLEKRIADTPAEVKDNGDQGVKVILAAYYFENYDIGYIVGMLSHEFGIHPLAEAKPQLLDEEQHLKGMPFPVPGLEEQPKFMNSAEAKQADHVLGAIPQGPRYGVYKAVTTEMAQRLLQDVTDQVDGAKHQDVTDLLDCFLMDVASIAATNDNRLLGAPAKSGSEAVRNDIAQVYNRYRALLSADFPEESPIKPLFPPEKTPEAVKQDFLTLAARIAKGAAWAWSISN</sequence>
<dbReference type="InterPro" id="IPR025295">
    <property type="entry name" value="eCIS_core_dom"/>
</dbReference>
<protein>
    <recommendedName>
        <fullName evidence="2">eCIS core domain-containing protein</fullName>
    </recommendedName>
</protein>
<keyword evidence="4" id="KW-1185">Reference proteome</keyword>
<dbReference type="AlphaFoldDB" id="A0A250VRW8"/>
<dbReference type="EMBL" id="BDQI01000029">
    <property type="protein sequence ID" value="GAX56762.1"/>
    <property type="molecule type" value="Genomic_DNA"/>
</dbReference>
<reference evidence="4" key="1">
    <citation type="submission" date="2017-05" db="EMBL/GenBank/DDBJ databases">
        <title>Streptomyces olivochromogenes NBRC 3561 whole genome shotgun sequence.</title>
        <authorList>
            <person name="Dohra H."/>
            <person name="Kodani S."/>
        </authorList>
    </citation>
    <scope>NUCLEOTIDE SEQUENCE [LARGE SCALE GENOMIC DNA]</scope>
    <source>
        <strain evidence="4">NBRC 3561</strain>
    </source>
</reference>